<sequence>MVSSENPLYLHYLGKTDLAQKQYDVAQNRLALAWQLSPDLEGLPYDMACAHFYQKSYKQAAKLFEMAIEQDCDAEQTIIAHFRAGIAYFHIRKFEKAIPHLLKSGETTPSLRNSAYLYAGISFYHQHDWTLAHNYLKQVQMHAPQRNLRRQATRWMQAVESQRIRFKPYDLFCKMGMAYDDNVELNSPDSDKSSDDLVNTVLLFGRYHLINDQYLKSGIGYGHYQSTHLDTSEANLINSNLMLYAIFEQEFYQFMSELTPSYFWLDSDRFLRRIQFRSRISFNVENVVVPYIDYVYKMDNHFQDDHRDANRNGINLGISFMFDPDVYRLQTFFSSEKVSSSHRDHNYENLKAQLNGKIFVHPKCSITLFLQTGFRDHEHMDSIHRTKREDKQYQARLGLEIPMPYKGFNVNMNYQWSKNDSNIHAYDYRKNMLAVYLTVRQ</sequence>
<feature type="domain" description="Surface lipoprotein assembly modifier C-terminal" evidence="1">
    <location>
        <begin position="266"/>
        <end position="435"/>
    </location>
</feature>
<dbReference type="EMBL" id="ATBP01000143">
    <property type="protein sequence ID" value="ETR72483.1"/>
    <property type="molecule type" value="Genomic_DNA"/>
</dbReference>
<comment type="caution">
    <text evidence="2">The sequence shown here is derived from an EMBL/GenBank/DDBJ whole genome shotgun (WGS) entry which is preliminary data.</text>
</comment>
<dbReference type="SUPFAM" id="SSF48452">
    <property type="entry name" value="TPR-like"/>
    <property type="match status" value="1"/>
</dbReference>
<organism evidence="2 3">
    <name type="scientific">Candidatus Magnetoglobus multicellularis str. Araruama</name>
    <dbReference type="NCBI Taxonomy" id="890399"/>
    <lineage>
        <taxon>Bacteria</taxon>
        <taxon>Pseudomonadati</taxon>
        <taxon>Thermodesulfobacteriota</taxon>
        <taxon>Desulfobacteria</taxon>
        <taxon>Desulfobacterales</taxon>
        <taxon>Desulfobacteraceae</taxon>
        <taxon>Candidatus Magnetoglobus</taxon>
    </lineage>
</organism>
<dbReference type="InterPro" id="IPR007655">
    <property type="entry name" value="Slam_C"/>
</dbReference>
<accession>A0A1V1PCI6</accession>
<protein>
    <submittedName>
        <fullName evidence="2">TPR repeat-containing protein</fullName>
    </submittedName>
</protein>
<proteinExistence type="predicted"/>
<dbReference type="Gene3D" id="1.25.40.10">
    <property type="entry name" value="Tetratricopeptide repeat domain"/>
    <property type="match status" value="1"/>
</dbReference>
<dbReference type="Pfam" id="PF04575">
    <property type="entry name" value="SlipAM"/>
    <property type="match status" value="1"/>
</dbReference>
<evidence type="ECO:0000313" key="2">
    <source>
        <dbReference type="EMBL" id="ETR72483.1"/>
    </source>
</evidence>
<dbReference type="Proteomes" id="UP000189670">
    <property type="component" value="Unassembled WGS sequence"/>
</dbReference>
<evidence type="ECO:0000259" key="1">
    <source>
        <dbReference type="Pfam" id="PF04575"/>
    </source>
</evidence>
<reference evidence="3" key="1">
    <citation type="submission" date="2012-11" db="EMBL/GenBank/DDBJ databases">
        <authorList>
            <person name="Lucero-Rivera Y.E."/>
            <person name="Tovar-Ramirez D."/>
        </authorList>
    </citation>
    <scope>NUCLEOTIDE SEQUENCE [LARGE SCALE GENOMIC DNA]</scope>
    <source>
        <strain evidence="3">Araruama</strain>
    </source>
</reference>
<name>A0A1V1PCI6_9BACT</name>
<gene>
    <name evidence="2" type="ORF">OMM_01687</name>
</gene>
<evidence type="ECO:0000313" key="3">
    <source>
        <dbReference type="Proteomes" id="UP000189670"/>
    </source>
</evidence>
<dbReference type="InterPro" id="IPR011990">
    <property type="entry name" value="TPR-like_helical_dom_sf"/>
</dbReference>
<dbReference type="AlphaFoldDB" id="A0A1V1PCI6"/>